<evidence type="ECO:0000313" key="5">
    <source>
        <dbReference type="Proteomes" id="UP000289340"/>
    </source>
</evidence>
<gene>
    <name evidence="4" type="ORF">D0Y65_042493</name>
</gene>
<proteinExistence type="predicted"/>
<dbReference type="GO" id="GO:0005525">
    <property type="term" value="F:GTP binding"/>
    <property type="evidence" value="ECO:0007669"/>
    <property type="project" value="UniProtKB-KW"/>
</dbReference>
<evidence type="ECO:0000313" key="4">
    <source>
        <dbReference type="EMBL" id="RZB59245.1"/>
    </source>
</evidence>
<keyword evidence="2" id="KW-0342">GTP-binding</keyword>
<dbReference type="InterPro" id="IPR009001">
    <property type="entry name" value="Transl_elong_EF1A/Init_IF2_C"/>
</dbReference>
<protein>
    <submittedName>
        <fullName evidence="4">Eukaryotic peptide chain release factor GTP-binding subunit</fullName>
    </submittedName>
</protein>
<evidence type="ECO:0000256" key="2">
    <source>
        <dbReference type="ARBA" id="ARBA00023134"/>
    </source>
</evidence>
<reference evidence="4 5" key="1">
    <citation type="submission" date="2018-09" db="EMBL/GenBank/DDBJ databases">
        <title>A high-quality reference genome of wild soybean provides a powerful tool to mine soybean genomes.</title>
        <authorList>
            <person name="Xie M."/>
            <person name="Chung C.Y.L."/>
            <person name="Li M.-W."/>
            <person name="Wong F.-L."/>
            <person name="Chan T.-F."/>
            <person name="Lam H.-M."/>
        </authorList>
    </citation>
    <scope>NUCLEOTIDE SEQUENCE [LARGE SCALE GENOMIC DNA]</scope>
    <source>
        <strain evidence="5">cv. W05</strain>
        <tissue evidence="4">Hypocotyl of etiolated seedlings</tissue>
    </source>
</reference>
<dbReference type="InterPro" id="IPR054696">
    <property type="entry name" value="GTP-eEF1A_C"/>
</dbReference>
<dbReference type="AlphaFoldDB" id="A0A445GDJ4"/>
<dbReference type="Proteomes" id="UP000289340">
    <property type="component" value="Chromosome 16"/>
</dbReference>
<feature type="non-terminal residue" evidence="4">
    <location>
        <position position="1"/>
    </location>
</feature>
<dbReference type="EMBL" id="QZWG01000016">
    <property type="protein sequence ID" value="RZB59245.1"/>
    <property type="molecule type" value="Genomic_DNA"/>
</dbReference>
<name>A0A445GDJ4_GLYSO</name>
<feature type="domain" description="GTP-eEF1A C-terminal" evidence="3">
    <location>
        <begin position="140"/>
        <end position="236"/>
    </location>
</feature>
<dbReference type="Pfam" id="PF22594">
    <property type="entry name" value="GTP-eEF1A_C"/>
    <property type="match status" value="1"/>
</dbReference>
<evidence type="ECO:0000256" key="1">
    <source>
        <dbReference type="ARBA" id="ARBA00022741"/>
    </source>
</evidence>
<accession>A0A445GDJ4</accession>
<dbReference type="InterPro" id="IPR009000">
    <property type="entry name" value="Transl_B-barrel_sf"/>
</dbReference>
<sequence>CMAYILNTNEEERVKGKTVEVGKAHFETETTRFTIWDAPSGKCYVLLKTARAWDKLNTIGGFFAQNVEQFHHDPSGPFRMPIIDRVKDMGAVVMGKVESGTVRVGDSLLLMPNKDQVKVVAIFIDEDRVKSNPIPALTEFVAQLVIPHPQHLDGTRLFCTSTVVEECEIVELLQQIDTKTKKPLKKKVLFVKNGAVVVYHVQVNNSICIEKFSDFPQLGRFTLRTEGKTVAVGKVTGL</sequence>
<dbReference type="InterPro" id="IPR050100">
    <property type="entry name" value="TRAFAC_GTPase_members"/>
</dbReference>
<comment type="caution">
    <text evidence="4">The sequence shown here is derived from an EMBL/GenBank/DDBJ whole genome shotgun (WGS) entry which is preliminary data.</text>
</comment>
<organism evidence="4 5">
    <name type="scientific">Glycine soja</name>
    <name type="common">Wild soybean</name>
    <dbReference type="NCBI Taxonomy" id="3848"/>
    <lineage>
        <taxon>Eukaryota</taxon>
        <taxon>Viridiplantae</taxon>
        <taxon>Streptophyta</taxon>
        <taxon>Embryophyta</taxon>
        <taxon>Tracheophyta</taxon>
        <taxon>Spermatophyta</taxon>
        <taxon>Magnoliopsida</taxon>
        <taxon>eudicotyledons</taxon>
        <taxon>Gunneridae</taxon>
        <taxon>Pentapetalae</taxon>
        <taxon>rosids</taxon>
        <taxon>fabids</taxon>
        <taxon>Fabales</taxon>
        <taxon>Fabaceae</taxon>
        <taxon>Papilionoideae</taxon>
        <taxon>50 kb inversion clade</taxon>
        <taxon>NPAAA clade</taxon>
        <taxon>indigoferoid/millettioid clade</taxon>
        <taxon>Phaseoleae</taxon>
        <taxon>Glycine</taxon>
        <taxon>Glycine subgen. Soja</taxon>
    </lineage>
</organism>
<dbReference type="Gene3D" id="2.40.30.10">
    <property type="entry name" value="Translation factors"/>
    <property type="match status" value="2"/>
</dbReference>
<dbReference type="PANTHER" id="PTHR23115">
    <property type="entry name" value="TRANSLATION FACTOR"/>
    <property type="match status" value="1"/>
</dbReference>
<keyword evidence="1" id="KW-0547">Nucleotide-binding</keyword>
<keyword evidence="5" id="KW-1185">Reference proteome</keyword>
<dbReference type="SUPFAM" id="SSF50447">
    <property type="entry name" value="Translation proteins"/>
    <property type="match status" value="1"/>
</dbReference>
<dbReference type="SUPFAM" id="SSF50465">
    <property type="entry name" value="EF-Tu/eEF-1alpha/eIF2-gamma C-terminal domain"/>
    <property type="match status" value="1"/>
</dbReference>
<evidence type="ECO:0000259" key="3">
    <source>
        <dbReference type="Pfam" id="PF22594"/>
    </source>
</evidence>